<dbReference type="EMBL" id="DS231631">
    <property type="protein sequence ID" value="EDU44570.1"/>
    <property type="molecule type" value="Genomic_DNA"/>
</dbReference>
<evidence type="ECO:0000313" key="1">
    <source>
        <dbReference type="EMBL" id="EDU44570.1"/>
    </source>
</evidence>
<proteinExistence type="predicted"/>
<dbReference type="HOGENOM" id="CLU_3015274_0_0_1"/>
<evidence type="ECO:0000313" key="2">
    <source>
        <dbReference type="Proteomes" id="UP000001471"/>
    </source>
</evidence>
<reference evidence="2" key="1">
    <citation type="journal article" date="2013" name="G3 (Bethesda)">
        <title>Comparative genomics of a plant-pathogenic fungus, Pyrenophora tritici-repentis, reveals transduplication and the impact of repeat elements on pathogenicity and population divergence.</title>
        <authorList>
            <person name="Manning V.A."/>
            <person name="Pandelova I."/>
            <person name="Dhillon B."/>
            <person name="Wilhelm L.J."/>
            <person name="Goodwin S.B."/>
            <person name="Berlin A.M."/>
            <person name="Figueroa M."/>
            <person name="Freitag M."/>
            <person name="Hane J.K."/>
            <person name="Henrissat B."/>
            <person name="Holman W.H."/>
            <person name="Kodira C.D."/>
            <person name="Martin J."/>
            <person name="Oliver R.P."/>
            <person name="Robbertse B."/>
            <person name="Schackwitz W."/>
            <person name="Schwartz D.C."/>
            <person name="Spatafora J.W."/>
            <person name="Turgeon B.G."/>
            <person name="Yandava C."/>
            <person name="Young S."/>
            <person name="Zhou S."/>
            <person name="Zeng Q."/>
            <person name="Grigoriev I.V."/>
            <person name="Ma L.-J."/>
            <person name="Ciuffetti L.M."/>
        </authorList>
    </citation>
    <scope>NUCLEOTIDE SEQUENCE [LARGE SCALE GENOMIC DNA]</scope>
    <source>
        <strain evidence="2">Pt-1C-BFP</strain>
    </source>
</reference>
<organism evidence="1 2">
    <name type="scientific">Pyrenophora tritici-repentis (strain Pt-1C-BFP)</name>
    <name type="common">Wheat tan spot fungus</name>
    <name type="synonym">Drechslera tritici-repentis</name>
    <dbReference type="NCBI Taxonomy" id="426418"/>
    <lineage>
        <taxon>Eukaryota</taxon>
        <taxon>Fungi</taxon>
        <taxon>Dikarya</taxon>
        <taxon>Ascomycota</taxon>
        <taxon>Pezizomycotina</taxon>
        <taxon>Dothideomycetes</taxon>
        <taxon>Pleosporomycetidae</taxon>
        <taxon>Pleosporales</taxon>
        <taxon>Pleosporineae</taxon>
        <taxon>Pleosporaceae</taxon>
        <taxon>Pyrenophora</taxon>
    </lineage>
</organism>
<dbReference type="InParanoid" id="B2WN71"/>
<sequence length="56" mass="6395">MSEIDDDLYWTWAVTMIAPGHYRNPSRLPRDDDDGILAGFKPANCQVAVCTARYDY</sequence>
<name>B2WN71_PYRTR</name>
<gene>
    <name evidence="1" type="ORF">PTRG_11520</name>
</gene>
<protein>
    <submittedName>
        <fullName evidence="1">Uncharacterized protein</fullName>
    </submittedName>
</protein>
<accession>B2WN71</accession>
<dbReference type="AlphaFoldDB" id="B2WN71"/>
<dbReference type="Proteomes" id="UP000001471">
    <property type="component" value="Unassembled WGS sequence"/>
</dbReference>